<gene>
    <name evidence="1" type="ordered locus">Nther_2294</name>
</gene>
<dbReference type="Gene3D" id="3.40.50.300">
    <property type="entry name" value="P-loop containing nucleotide triphosphate hydrolases"/>
    <property type="match status" value="1"/>
</dbReference>
<dbReference type="InParanoid" id="B2A8H6"/>
<evidence type="ECO:0000313" key="1">
    <source>
        <dbReference type="EMBL" id="ACB85860.1"/>
    </source>
</evidence>
<dbReference type="EMBL" id="CP001034">
    <property type="protein sequence ID" value="ACB85860.1"/>
    <property type="molecule type" value="Genomic_DNA"/>
</dbReference>
<reference evidence="1 2" key="1">
    <citation type="submission" date="2008-04" db="EMBL/GenBank/DDBJ databases">
        <title>Complete sequence of chromosome of Natranaerobius thermophilus JW/NM-WN-LF.</title>
        <authorList>
            <consortium name="US DOE Joint Genome Institute"/>
            <person name="Copeland A."/>
            <person name="Lucas S."/>
            <person name="Lapidus A."/>
            <person name="Glavina del Rio T."/>
            <person name="Dalin E."/>
            <person name="Tice H."/>
            <person name="Bruce D."/>
            <person name="Goodwin L."/>
            <person name="Pitluck S."/>
            <person name="Chertkov O."/>
            <person name="Brettin T."/>
            <person name="Detter J.C."/>
            <person name="Han C."/>
            <person name="Kuske C.R."/>
            <person name="Schmutz J."/>
            <person name="Larimer F."/>
            <person name="Land M."/>
            <person name="Hauser L."/>
            <person name="Kyrpides N."/>
            <person name="Lykidis A."/>
            <person name="Mesbah N.M."/>
            <person name="Wiegel J."/>
        </authorList>
    </citation>
    <scope>NUCLEOTIDE SEQUENCE [LARGE SCALE GENOMIC DNA]</scope>
    <source>
        <strain evidence="2">ATCC BAA-1301 / DSM 18059 / JW/NM-WN-LF</strain>
    </source>
</reference>
<sequence>MFRLFHGEDYRFEHFLALGVKKTGKSTLLGNMILNDIERGDGVIAFDTQGSLASRVIEHIKVDRRDIYYLDCTHKFYPLGWNIFELHSQTNQIKDRERQLIKDYFPILVKGLIEKGLDEGEFSEEVYKYLSQLADTALTYSLTTLDGFKVLKGDKSPIESLQEEMSQEEHEFWNQEAVKIEENNPDIFSELKEKINYLMDNELIKRISKEQKSTFNLKKVMDRGQVLIFNLPQDELGYTASRVMMDLVLLKLKVSSELREEFSTELVPCYMYFNELPAYPSVLKTHVLREWLKTGEKLKISLNMTQRSRGIFHKYSALTEHCRVLAFFRLEEEDAAFVDTKYFPNSHLNKEKLESLELGQVALYTLNEDRQRIVLETRTTPMPQVKELHNLQEILERSVEARAKTLKDLID</sequence>
<dbReference type="KEGG" id="nth:Nther_2294"/>
<dbReference type="HOGENOM" id="CLU_668743_0_0_9"/>
<dbReference type="Proteomes" id="UP000001683">
    <property type="component" value="Chromosome"/>
</dbReference>
<accession>B2A8H6</accession>
<dbReference type="OrthoDB" id="9766496at2"/>
<dbReference type="eggNOG" id="COG0433">
    <property type="taxonomic scope" value="Bacteria"/>
</dbReference>
<dbReference type="SUPFAM" id="SSF52540">
    <property type="entry name" value="P-loop containing nucleoside triphosphate hydrolases"/>
    <property type="match status" value="1"/>
</dbReference>
<protein>
    <recommendedName>
        <fullName evidence="3">Type IV secretion system coupling protein TraD DNA-binding domain-containing protein</fullName>
    </recommendedName>
</protein>
<dbReference type="InterPro" id="IPR027417">
    <property type="entry name" value="P-loop_NTPase"/>
</dbReference>
<evidence type="ECO:0000313" key="2">
    <source>
        <dbReference type="Proteomes" id="UP000001683"/>
    </source>
</evidence>
<evidence type="ECO:0008006" key="3">
    <source>
        <dbReference type="Google" id="ProtNLM"/>
    </source>
</evidence>
<reference evidence="1 2" key="2">
    <citation type="journal article" date="2011" name="J. Bacteriol.">
        <title>Complete genome sequence of the anaerobic, halophilic alkalithermophile Natranaerobius thermophilus JW/NM-WN-LF.</title>
        <authorList>
            <person name="Zhao B."/>
            <person name="Mesbah N.M."/>
            <person name="Dalin E."/>
            <person name="Goodwin L."/>
            <person name="Nolan M."/>
            <person name="Pitluck S."/>
            <person name="Chertkov O."/>
            <person name="Brettin T.S."/>
            <person name="Han J."/>
            <person name="Larimer F.W."/>
            <person name="Land M.L."/>
            <person name="Hauser L."/>
            <person name="Kyrpides N."/>
            <person name="Wiegel J."/>
        </authorList>
    </citation>
    <scope>NUCLEOTIDE SEQUENCE [LARGE SCALE GENOMIC DNA]</scope>
    <source>
        <strain evidence="2">ATCC BAA-1301 / DSM 18059 / JW/NM-WN-LF</strain>
    </source>
</reference>
<organism evidence="1 2">
    <name type="scientific">Natranaerobius thermophilus (strain ATCC BAA-1301 / DSM 18059 / JW/NM-WN-LF)</name>
    <dbReference type="NCBI Taxonomy" id="457570"/>
    <lineage>
        <taxon>Bacteria</taxon>
        <taxon>Bacillati</taxon>
        <taxon>Bacillota</taxon>
        <taxon>Clostridia</taxon>
        <taxon>Natranaerobiales</taxon>
        <taxon>Natranaerobiaceae</taxon>
        <taxon>Natranaerobius</taxon>
    </lineage>
</organism>
<dbReference type="RefSeq" id="WP_012448710.1">
    <property type="nucleotide sequence ID" value="NC_010718.1"/>
</dbReference>
<proteinExistence type="predicted"/>
<name>B2A8H6_NATTJ</name>
<dbReference type="AlphaFoldDB" id="B2A8H6"/>
<keyword evidence="2" id="KW-1185">Reference proteome</keyword>
<dbReference type="STRING" id="457570.Nther_2294"/>